<dbReference type="PANTHER" id="PTHR24023">
    <property type="entry name" value="COLLAGEN ALPHA"/>
    <property type="match status" value="1"/>
</dbReference>
<evidence type="ECO:0000313" key="3">
    <source>
        <dbReference type="Proteomes" id="UP001159428"/>
    </source>
</evidence>
<dbReference type="InterPro" id="IPR050149">
    <property type="entry name" value="Collagen_superfamily"/>
</dbReference>
<dbReference type="GO" id="GO:0030198">
    <property type="term" value="P:extracellular matrix organization"/>
    <property type="evidence" value="ECO:0007669"/>
    <property type="project" value="TreeGrafter"/>
</dbReference>
<dbReference type="InterPro" id="IPR008160">
    <property type="entry name" value="Collagen"/>
</dbReference>
<dbReference type="AlphaFoldDB" id="A0AAU9X364"/>
<protein>
    <submittedName>
        <fullName evidence="2">Uncharacterized protein</fullName>
    </submittedName>
</protein>
<dbReference type="GO" id="GO:0031012">
    <property type="term" value="C:extracellular matrix"/>
    <property type="evidence" value="ECO:0007669"/>
    <property type="project" value="TreeGrafter"/>
</dbReference>
<feature type="region of interest" description="Disordered" evidence="1">
    <location>
        <begin position="122"/>
        <end position="200"/>
    </location>
</feature>
<sequence>MSLKDRSFPMSPGIVLSVFCLLLYSVEFIRNETKFNEYERRLKTVEEFMPQDKMTQATTDYPPTEQVIQTTSAELEINRLKRSISHPPPFNNSAGIRKMIEDIVYFTWSICHNKAGLNVCPRGRPGPPGRAGPKGDKGTKGPRGIIGAPGRSGKQGKMGPSGVRGEKGIKGDIGPPGIPGIPGIKGESGESLSPPNVTKTNCQRNQDSLASMLCFWKSRRSNNLVKGQGIVA</sequence>
<dbReference type="Pfam" id="PF01391">
    <property type="entry name" value="Collagen"/>
    <property type="match status" value="1"/>
</dbReference>
<keyword evidence="3" id="KW-1185">Reference proteome</keyword>
<proteinExistence type="predicted"/>
<organism evidence="2 3">
    <name type="scientific">Pocillopora meandrina</name>
    <dbReference type="NCBI Taxonomy" id="46732"/>
    <lineage>
        <taxon>Eukaryota</taxon>
        <taxon>Metazoa</taxon>
        <taxon>Cnidaria</taxon>
        <taxon>Anthozoa</taxon>
        <taxon>Hexacorallia</taxon>
        <taxon>Scleractinia</taxon>
        <taxon>Astrocoeniina</taxon>
        <taxon>Pocilloporidae</taxon>
        <taxon>Pocillopora</taxon>
    </lineage>
</organism>
<evidence type="ECO:0000313" key="2">
    <source>
        <dbReference type="EMBL" id="CAH3135252.1"/>
    </source>
</evidence>
<dbReference type="PANTHER" id="PTHR24023:SF1082">
    <property type="entry name" value="COLLAGEN TRIPLE HELIX REPEAT"/>
    <property type="match status" value="1"/>
</dbReference>
<feature type="compositionally biased region" description="Polar residues" evidence="1">
    <location>
        <begin position="191"/>
        <end position="200"/>
    </location>
</feature>
<reference evidence="2 3" key="1">
    <citation type="submission" date="2022-05" db="EMBL/GenBank/DDBJ databases">
        <authorList>
            <consortium name="Genoscope - CEA"/>
            <person name="William W."/>
        </authorList>
    </citation>
    <scope>NUCLEOTIDE SEQUENCE [LARGE SCALE GENOMIC DNA]</scope>
</reference>
<accession>A0AAU9X364</accession>
<comment type="caution">
    <text evidence="2">The sequence shown here is derived from an EMBL/GenBank/DDBJ whole genome shotgun (WGS) entry which is preliminary data.</text>
</comment>
<evidence type="ECO:0000256" key="1">
    <source>
        <dbReference type="SAM" id="MobiDB-lite"/>
    </source>
</evidence>
<dbReference type="EMBL" id="CALNXJ010000029">
    <property type="protein sequence ID" value="CAH3135252.1"/>
    <property type="molecule type" value="Genomic_DNA"/>
</dbReference>
<dbReference type="GO" id="GO:0030020">
    <property type="term" value="F:extracellular matrix structural constituent conferring tensile strength"/>
    <property type="evidence" value="ECO:0007669"/>
    <property type="project" value="TreeGrafter"/>
</dbReference>
<name>A0AAU9X364_9CNID</name>
<gene>
    <name evidence="2" type="ORF">PMEA_00016107</name>
</gene>
<dbReference type="GO" id="GO:0005615">
    <property type="term" value="C:extracellular space"/>
    <property type="evidence" value="ECO:0007669"/>
    <property type="project" value="TreeGrafter"/>
</dbReference>
<dbReference type="Proteomes" id="UP001159428">
    <property type="component" value="Unassembled WGS sequence"/>
</dbReference>